<dbReference type="SMART" id="SM00827">
    <property type="entry name" value="PKS_AT"/>
    <property type="match status" value="1"/>
</dbReference>
<dbReference type="InterPro" id="IPR020841">
    <property type="entry name" value="PKS_Beta-ketoAc_synthase_dom"/>
</dbReference>
<dbReference type="GO" id="GO:0009366">
    <property type="term" value="C:enterobactin synthetase complex"/>
    <property type="evidence" value="ECO:0007669"/>
    <property type="project" value="TreeGrafter"/>
</dbReference>
<feature type="compositionally biased region" description="Basic and acidic residues" evidence="6">
    <location>
        <begin position="8"/>
        <end position="18"/>
    </location>
</feature>
<dbReference type="GO" id="GO:0006633">
    <property type="term" value="P:fatty acid biosynthetic process"/>
    <property type="evidence" value="ECO:0007669"/>
    <property type="project" value="InterPro"/>
</dbReference>
<evidence type="ECO:0000256" key="2">
    <source>
        <dbReference type="ARBA" id="ARBA00022450"/>
    </source>
</evidence>
<feature type="compositionally biased region" description="Pro residues" evidence="6">
    <location>
        <begin position="1587"/>
        <end position="1604"/>
    </location>
</feature>
<feature type="domain" description="Carrier" evidence="7">
    <location>
        <begin position="555"/>
        <end position="630"/>
    </location>
</feature>
<dbReference type="PROSITE" id="PS00606">
    <property type="entry name" value="KS3_1"/>
    <property type="match status" value="1"/>
</dbReference>
<feature type="region of interest" description="Disordered" evidence="6">
    <location>
        <begin position="1580"/>
        <end position="1609"/>
    </location>
</feature>
<dbReference type="InterPro" id="IPR001242">
    <property type="entry name" value="Condensation_dom"/>
</dbReference>
<keyword evidence="2" id="KW-0596">Phosphopantetheine</keyword>
<dbReference type="SUPFAM" id="SSF53901">
    <property type="entry name" value="Thiolase-like"/>
    <property type="match status" value="1"/>
</dbReference>
<dbReference type="SUPFAM" id="SSF47336">
    <property type="entry name" value="ACP-like"/>
    <property type="match status" value="3"/>
</dbReference>
<dbReference type="OrthoDB" id="9797708at2"/>
<dbReference type="FunFam" id="3.30.300.30:FF:000010">
    <property type="entry name" value="Enterobactin synthetase component F"/>
    <property type="match status" value="2"/>
</dbReference>
<dbReference type="GO" id="GO:0043041">
    <property type="term" value="P:amino acid activation for nonribosomal peptide biosynthetic process"/>
    <property type="evidence" value="ECO:0007669"/>
    <property type="project" value="TreeGrafter"/>
</dbReference>
<evidence type="ECO:0000256" key="1">
    <source>
        <dbReference type="ARBA" id="ARBA00001957"/>
    </source>
</evidence>
<dbReference type="Pfam" id="PF00698">
    <property type="entry name" value="Acyl_transf_1"/>
    <property type="match status" value="1"/>
</dbReference>
<sequence length="2937" mass="312447">MSSGQPLDDSRPASHDSADAPPPLPPDERRRVLYEWNDTAIELSGEVCLHRRIAAQVARSPERIAVVAEAGSWTYAELDRHADAVAAELLRRGARRGSLVAVCADRSPELLAGLLGVLKAGAAYVPLDPDHPRERLAFMLEDCGARLILAQRRLAEALPAPAEAIIVLDERLPAVAPAPVDVTPDDLIYVMYTSGSTGRPKGVMNIHRGVVNRLLDLQRTIPLGPDDRVLQKTPCGFDISVYECFWPLLAGATVVMARPGGHRDPAYLLEAIRAHAITTIHFVPPMLAAFLEHVDPRACASLRRVLCSGDVLPPALVRACHARLDVEVYNFYGPTEAAIEVTAHRCERGGDPATIPIGRPIANCTLYVLDHRGEPVPPGVAGELHIGGVQVSRGYWGRPALTAERFVPDPFAATPGQRLYRTGDLARWRSDGVLEFLGRLDQQVKIRGVRVEPGEIEAVLREHPAVRDGLVVVHDAGGDRRLVAYVVFGDESPRSTEAAIAELRTSLAARLPAAMVPAALVPLPALPLLPNGKLDRNALPRPEARHFTRSRARVAPQSSLEAELAAIWCAVLGADDCGVTDDFLAIGGHSLHAAQIVARMKRAFGSRLSLAEFFAHPTIAGQAALLADRRPAEDVAIARAAGAGELSFAEERLYFLHQLAPESPAYHCPLAFHITGACDEARLDAALRALIRRHEILRTRYVSDGGAPRRVIDAGARLDLARLDLTHLSPVDRANALDAALAAEAGRAFDLAAGPPLRAGLVRLAADERVLWLVLHHIVTDGWTEALLLRDLGRLYEDPELTVDASAPSYADYAAWQRRRADDRHAAALARWRTRLAGAPALLALPSDRPRGASPARRGARVAFAVPPPALAPLRRLARTAGATLSQAVLAVFAAVLRRFSDQDDLVVGLTAAARSRVELEEVAGFFVNTLPIRLDLADDPGLSTLLARVRDAVLAAHEDEDVPFEQIVRALRAPRDLGASPLVQVAFAPQPPDEAGLRLRGCAVRPLDLHAGGAIFDLTLLTRETAEGGLEATLEYASDLFDRWRIEQLARAIEAVLANLDAPATPVGALPLLSAAAMAQQFQLAGGPRVPLPRTGGVHAFVEAQVDRTPDAVAIVDGDETLTYAQLDRRANRLAHRLRALGVGRGSLVGVVANRTIATFVAVLAILKAGGAYVPLDPSYPGQRLAFIVEDAALRWIVADPAAVARLPPHTALLVAPDAHPFPEDRPALELDADDLAYVLYTSGSTGRPKGVAMTHGPLANLVHWHLRDARLGRPARTLQFASLHFDVSAQELLSTWAAGGALILVSEETRRDARALLALLERQAAQRLFLPFVFLQHLAEAAAATGRAPATLLDVVTAGEQLKVSPAIRELFARLPHGRLHNHYGPTEAHVVTAHVLAGPAEAWPLLPSIGAPIDNTRIYLLDAHHRPVPPGVTAELYIAGAALARGYLGRPALTAERFVPDPFVAGERMYRTGDRARRNKDGALEYVGRADSQVKLRGVRIELGEIEAVLAQHPAVAAAAAVVREDVPGDRRLVAYVAARGPLDLASLRAHLRAHLPEPMLPGEFVELPRLPLLPSGKLDRRALPPPQGRAPRAASPPAPSPGTALQQQIAAIWRDVLQLDEVGLDDRFFDLGGHSLLLARVRADLERATGHTIGIVELFRHPTIRSLAEHLGGAPIDASAPSSSPRRTGPLAADDRAIAIIGMAGRFPGAASVDALWEALVAGRELITFFTREQLEAAGVDPALLKNPRFVPAIGVMPDAMCFDAAFFGYSPREARLIDPQQRVLLEVAWAALEHAGYAPRGLDGAVGVFAGCDVPRYWLERIGSPGGPLSIEEYEVGFGNMSDTLATRVSYELGLRGPAFTVQTACSTSLVAVHVACQNLVTGECDVALAGGALVMPPDRLGHVSEGGSVVAPDGHCRPFDVDAQGIVGGNGVGVVVLKRLADAVAAGDTIHAVIRATAINNDGARKVGFTAPSVAGQCEVIERALAVAGVDPAQIGLVEAHGTATRLGDPIEVAALTQAYRRRTAARASCALGSIKGNIGHLGAAAGVAGLIKAALALAREAIPPTLHFRAANPELALDSSPFFVNSNTITWPKSHVQRFAAVSSFGVGGTNAHAILGEAPAAAPGDPSRPVQLLVLSAQSPAALTAGAARLADALAHPDAPALPDVAYTLARGRTAMRRRLAVVARDAESAARALRDGDRARVAEGVAGDRPPRVAFLFPGGGTQSVGMGRELYSGDPAYRAEFDAAADRFVAELDVDVRHLLHAADPDEAARALLRPTRFLPAIFCCEYALARRMMALGVVPAAVTGHSLGEYTAAAIAGVLSLADAARLLATRARLHESLAVEAGLLVVALPEAALAQRLPPGLDLAVVNAVDSCVVAGRLDAIEAFEAELARDGVESRRLPVAGASHCALVEPLLPPLVACARQLSLAAPTIPIVSNVTGDWLGDDDARDPHHWGRHLRGAVRFADGLGRLLAESDLLLVEVGPGRTLAGLARRHPDAGARPILSTMAARGGNRTDAEEFTHALAQLWCRGVDIRWDALFAGERRRRVPLPTYAFERVHHEHPVAPAQRGRPPRVVPPAPDAPMPTTAPGEGALADPIEHALAGVFADVLGVPPPGPGDNFFDLGGSSFLALRVRVRVEELLGVKLPVHAFVEHPTIGGLAAFLRARLPAPAAPAPAPPRERLTVSLRPGPGPRLFLIQPIGGTVFTYMPLAQRLAPSLHVTGVRASGMEPGEPVFARMDELVAHQLAEVRAAQPRGPYLLGGHSAGGVIAFELARRLIEGGERVDLVAMLDTATLALARRLVVAGDDDVFRIAERMRSDSSRAYEQFAATLRDDPVFRGLVRATWSALATCEPAPLAADVLYVKARVQPDPDERHADRAWMELVDGSFTRASVDADHFSMMDEPAVATVASLLDAAIAARRSGDPP</sequence>
<dbReference type="FunFam" id="2.30.38.10:FF:000001">
    <property type="entry name" value="Non-ribosomal peptide synthetase PvdI"/>
    <property type="match status" value="2"/>
</dbReference>
<dbReference type="SUPFAM" id="SSF53474">
    <property type="entry name" value="alpha/beta-Hydrolases"/>
    <property type="match status" value="1"/>
</dbReference>
<dbReference type="SUPFAM" id="SSF56801">
    <property type="entry name" value="Acetyl-CoA synthetase-like"/>
    <property type="match status" value="2"/>
</dbReference>
<gene>
    <name evidence="9" type="ORF">SAMN02745121_06867</name>
</gene>
<dbReference type="SUPFAM" id="SSF52151">
    <property type="entry name" value="FabD/lysophospholipase-like"/>
    <property type="match status" value="1"/>
</dbReference>
<evidence type="ECO:0000259" key="8">
    <source>
        <dbReference type="PROSITE" id="PS52004"/>
    </source>
</evidence>
<dbReference type="InterPro" id="IPR016039">
    <property type="entry name" value="Thiolase-like"/>
</dbReference>
<dbReference type="InterPro" id="IPR001227">
    <property type="entry name" value="Ac_transferase_dom_sf"/>
</dbReference>
<dbReference type="SMART" id="SM00825">
    <property type="entry name" value="PKS_KS"/>
    <property type="match status" value="1"/>
</dbReference>
<dbReference type="InterPro" id="IPR009081">
    <property type="entry name" value="PP-bd_ACP"/>
</dbReference>
<dbReference type="PROSITE" id="PS50075">
    <property type="entry name" value="CARRIER"/>
    <property type="match status" value="3"/>
</dbReference>
<proteinExistence type="inferred from homology"/>
<dbReference type="PROSITE" id="PS00012">
    <property type="entry name" value="PHOSPHOPANTETHEINE"/>
    <property type="match status" value="2"/>
</dbReference>
<dbReference type="FunFam" id="3.40.50.980:FF:000001">
    <property type="entry name" value="Non-ribosomal peptide synthetase"/>
    <property type="match status" value="2"/>
</dbReference>
<dbReference type="InterPro" id="IPR020806">
    <property type="entry name" value="PKS_PP-bd"/>
</dbReference>
<dbReference type="SMART" id="SM00823">
    <property type="entry name" value="PKS_PP"/>
    <property type="match status" value="3"/>
</dbReference>
<comment type="cofactor">
    <cofactor evidence="1">
        <name>pantetheine 4'-phosphate</name>
        <dbReference type="ChEBI" id="CHEBI:47942"/>
    </cofactor>
</comment>
<feature type="domain" description="Carrier" evidence="7">
    <location>
        <begin position="2603"/>
        <end position="2678"/>
    </location>
</feature>
<dbReference type="InterPro" id="IPR045851">
    <property type="entry name" value="AMP-bd_C_sf"/>
</dbReference>
<dbReference type="InterPro" id="IPR010071">
    <property type="entry name" value="AA_adenyl_dom"/>
</dbReference>
<dbReference type="Pfam" id="PF00550">
    <property type="entry name" value="PP-binding"/>
    <property type="match status" value="3"/>
</dbReference>
<feature type="compositionally biased region" description="Pro residues" evidence="6">
    <location>
        <begin position="2584"/>
        <end position="2593"/>
    </location>
</feature>
<dbReference type="InterPro" id="IPR016036">
    <property type="entry name" value="Malonyl_transacylase_ACP-bd"/>
</dbReference>
<dbReference type="Proteomes" id="UP000199400">
    <property type="component" value="Unassembled WGS sequence"/>
</dbReference>
<dbReference type="Gene3D" id="3.30.559.10">
    <property type="entry name" value="Chloramphenicol acetyltransferase-like domain"/>
    <property type="match status" value="1"/>
</dbReference>
<reference evidence="10" key="1">
    <citation type="submission" date="2016-10" db="EMBL/GenBank/DDBJ databases">
        <authorList>
            <person name="Varghese N."/>
            <person name="Submissions S."/>
        </authorList>
    </citation>
    <scope>NUCLEOTIDE SEQUENCE [LARGE SCALE GENOMIC DNA]</scope>
    <source>
        <strain evidence="10">ATCC 25963</strain>
    </source>
</reference>
<feature type="region of interest" description="Disordered" evidence="6">
    <location>
        <begin position="1"/>
        <end position="28"/>
    </location>
</feature>
<keyword evidence="4" id="KW-0808">Transferase</keyword>
<dbReference type="PROSITE" id="PS00455">
    <property type="entry name" value="AMP_BINDING"/>
    <property type="match status" value="2"/>
</dbReference>
<dbReference type="Pfam" id="PF02801">
    <property type="entry name" value="Ketoacyl-synt_C"/>
    <property type="match status" value="1"/>
</dbReference>
<dbReference type="GO" id="GO:0031177">
    <property type="term" value="F:phosphopantetheine binding"/>
    <property type="evidence" value="ECO:0007669"/>
    <property type="project" value="InterPro"/>
</dbReference>
<keyword evidence="10" id="KW-1185">Reference proteome</keyword>
<dbReference type="Pfam" id="PF00975">
    <property type="entry name" value="Thioesterase"/>
    <property type="match status" value="1"/>
</dbReference>
<dbReference type="InterPro" id="IPR014043">
    <property type="entry name" value="Acyl_transferase_dom"/>
</dbReference>
<dbReference type="InterPro" id="IPR006162">
    <property type="entry name" value="Ppantetheine_attach_site"/>
</dbReference>
<dbReference type="EMBL" id="FOMX01000028">
    <property type="protein sequence ID" value="SFF08996.1"/>
    <property type="molecule type" value="Genomic_DNA"/>
</dbReference>
<dbReference type="GO" id="GO:0009239">
    <property type="term" value="P:enterobactin biosynthetic process"/>
    <property type="evidence" value="ECO:0007669"/>
    <property type="project" value="TreeGrafter"/>
</dbReference>
<accession>A0A1I2FWV2</accession>
<dbReference type="InterPro" id="IPR001031">
    <property type="entry name" value="Thioesterase"/>
</dbReference>
<dbReference type="FunFam" id="3.40.50.12780:FF:000012">
    <property type="entry name" value="Non-ribosomal peptide synthetase"/>
    <property type="match status" value="2"/>
</dbReference>
<dbReference type="InterPro" id="IPR029058">
    <property type="entry name" value="AB_hydrolase_fold"/>
</dbReference>
<dbReference type="NCBIfam" id="TIGR01733">
    <property type="entry name" value="AA-adenyl-dom"/>
    <property type="match status" value="2"/>
</dbReference>
<dbReference type="InterPro" id="IPR014030">
    <property type="entry name" value="Ketoacyl_synth_N"/>
</dbReference>
<dbReference type="STRING" id="54.SAMN02745121_06867"/>
<organism evidence="9 10">
    <name type="scientific">Nannocystis exedens</name>
    <dbReference type="NCBI Taxonomy" id="54"/>
    <lineage>
        <taxon>Bacteria</taxon>
        <taxon>Pseudomonadati</taxon>
        <taxon>Myxococcota</taxon>
        <taxon>Polyangia</taxon>
        <taxon>Nannocystales</taxon>
        <taxon>Nannocystaceae</taxon>
        <taxon>Nannocystis</taxon>
    </lineage>
</organism>
<feature type="region of interest" description="Disordered" evidence="6">
    <location>
        <begin position="2572"/>
        <end position="2594"/>
    </location>
</feature>
<dbReference type="Pfam" id="PF22621">
    <property type="entry name" value="CurL-like_PKS_C"/>
    <property type="match status" value="1"/>
</dbReference>
<dbReference type="PROSITE" id="PS52004">
    <property type="entry name" value="KS3_2"/>
    <property type="match status" value="1"/>
</dbReference>
<dbReference type="CDD" id="cd00833">
    <property type="entry name" value="PKS"/>
    <property type="match status" value="1"/>
</dbReference>
<evidence type="ECO:0000256" key="3">
    <source>
        <dbReference type="ARBA" id="ARBA00022553"/>
    </source>
</evidence>
<dbReference type="PANTHER" id="PTHR45527:SF1">
    <property type="entry name" value="FATTY ACID SYNTHASE"/>
    <property type="match status" value="1"/>
</dbReference>
<evidence type="ECO:0000256" key="6">
    <source>
        <dbReference type="SAM" id="MobiDB-lite"/>
    </source>
</evidence>
<protein>
    <submittedName>
        <fullName evidence="9">Amino acid adenylation domain-containing protein</fullName>
    </submittedName>
</protein>
<evidence type="ECO:0000256" key="4">
    <source>
        <dbReference type="ARBA" id="ARBA00022679"/>
    </source>
</evidence>
<dbReference type="Pfam" id="PF13193">
    <property type="entry name" value="AMP-binding_C"/>
    <property type="match status" value="2"/>
</dbReference>
<dbReference type="Gene3D" id="3.40.50.1820">
    <property type="entry name" value="alpha/beta hydrolase"/>
    <property type="match status" value="1"/>
</dbReference>
<dbReference type="InterPro" id="IPR036736">
    <property type="entry name" value="ACP-like_sf"/>
</dbReference>
<dbReference type="Gene3D" id="3.40.47.10">
    <property type="match status" value="1"/>
</dbReference>
<dbReference type="GO" id="GO:0047527">
    <property type="term" value="F:2,3-dihydroxybenzoate-serine ligase activity"/>
    <property type="evidence" value="ECO:0007669"/>
    <property type="project" value="TreeGrafter"/>
</dbReference>
<dbReference type="Gene3D" id="3.40.366.10">
    <property type="entry name" value="Malonyl-Coenzyme A Acyl Carrier Protein, domain 2"/>
    <property type="match status" value="1"/>
</dbReference>
<dbReference type="Gene3D" id="2.30.38.10">
    <property type="entry name" value="Luciferase, Domain 3"/>
    <property type="match status" value="2"/>
</dbReference>
<dbReference type="InterPro" id="IPR023213">
    <property type="entry name" value="CAT-like_dom_sf"/>
</dbReference>
<dbReference type="FunFam" id="1.10.1200.10:FF:000016">
    <property type="entry name" value="Non-ribosomal peptide synthase"/>
    <property type="match status" value="1"/>
</dbReference>
<dbReference type="InterPro" id="IPR020845">
    <property type="entry name" value="AMP-binding_CS"/>
</dbReference>
<dbReference type="CDD" id="cd19531">
    <property type="entry name" value="LCL_NRPS-like"/>
    <property type="match status" value="1"/>
</dbReference>
<dbReference type="Pfam" id="PF00501">
    <property type="entry name" value="AMP-binding"/>
    <property type="match status" value="2"/>
</dbReference>
<dbReference type="CDD" id="cd17646">
    <property type="entry name" value="A_NRPS_AB3403-like"/>
    <property type="match status" value="1"/>
</dbReference>
<dbReference type="SUPFAM" id="SSF55048">
    <property type="entry name" value="Probable ACP-binding domain of malonyl-CoA ACP transacylase"/>
    <property type="match status" value="1"/>
</dbReference>
<dbReference type="SUPFAM" id="SSF52777">
    <property type="entry name" value="CoA-dependent acyltransferases"/>
    <property type="match status" value="2"/>
</dbReference>
<evidence type="ECO:0000256" key="5">
    <source>
        <dbReference type="ARBA" id="ARBA00029443"/>
    </source>
</evidence>
<dbReference type="SMART" id="SM00824">
    <property type="entry name" value="PKS_TE"/>
    <property type="match status" value="1"/>
</dbReference>
<dbReference type="Gene3D" id="1.10.1200.10">
    <property type="entry name" value="ACP-like"/>
    <property type="match status" value="3"/>
</dbReference>
<dbReference type="Gene3D" id="3.40.50.980">
    <property type="match status" value="4"/>
</dbReference>
<dbReference type="Gene3D" id="3.30.300.30">
    <property type="match status" value="2"/>
</dbReference>
<evidence type="ECO:0000313" key="10">
    <source>
        <dbReference type="Proteomes" id="UP000199400"/>
    </source>
</evidence>
<dbReference type="GO" id="GO:0004315">
    <property type="term" value="F:3-oxoacyl-[acyl-carrier-protein] synthase activity"/>
    <property type="evidence" value="ECO:0007669"/>
    <property type="project" value="InterPro"/>
</dbReference>
<feature type="domain" description="Carrier" evidence="7">
    <location>
        <begin position="1604"/>
        <end position="1679"/>
    </location>
</feature>
<dbReference type="GO" id="GO:0005829">
    <property type="term" value="C:cytosol"/>
    <property type="evidence" value="ECO:0007669"/>
    <property type="project" value="TreeGrafter"/>
</dbReference>
<dbReference type="Pfam" id="PF00668">
    <property type="entry name" value="Condensation"/>
    <property type="match status" value="1"/>
</dbReference>
<dbReference type="InterPro" id="IPR020802">
    <property type="entry name" value="TesA-like"/>
</dbReference>
<dbReference type="InterPro" id="IPR000873">
    <property type="entry name" value="AMP-dep_synth/lig_dom"/>
</dbReference>
<dbReference type="InterPro" id="IPR025110">
    <property type="entry name" value="AMP-bd_C"/>
</dbReference>
<evidence type="ECO:0000259" key="7">
    <source>
        <dbReference type="PROSITE" id="PS50075"/>
    </source>
</evidence>
<name>A0A1I2FWV2_9BACT</name>
<dbReference type="InterPro" id="IPR016035">
    <property type="entry name" value="Acyl_Trfase/lysoPLipase"/>
</dbReference>
<dbReference type="Gene3D" id="3.30.70.3290">
    <property type="match status" value="1"/>
</dbReference>
<dbReference type="Pfam" id="PF00109">
    <property type="entry name" value="ketoacyl-synt"/>
    <property type="match status" value="1"/>
</dbReference>
<dbReference type="CDD" id="cd17651">
    <property type="entry name" value="A_NRPS_VisG_like"/>
    <property type="match status" value="1"/>
</dbReference>
<dbReference type="RefSeq" id="WP_096331575.1">
    <property type="nucleotide sequence ID" value="NZ_FOMX01000028.1"/>
</dbReference>
<feature type="domain" description="Ketosynthase family 3 (KS3)" evidence="8">
    <location>
        <begin position="1699"/>
        <end position="2125"/>
    </location>
</feature>
<dbReference type="InterPro" id="IPR014031">
    <property type="entry name" value="Ketoacyl_synth_C"/>
</dbReference>
<dbReference type="InterPro" id="IPR018201">
    <property type="entry name" value="Ketoacyl_synth_AS"/>
</dbReference>
<dbReference type="Gene3D" id="3.30.559.30">
    <property type="entry name" value="Nonribosomal peptide synthetase, condensation domain"/>
    <property type="match status" value="1"/>
</dbReference>
<keyword evidence="3" id="KW-0597">Phosphoprotein</keyword>
<dbReference type="PANTHER" id="PTHR45527">
    <property type="entry name" value="NONRIBOSOMAL PEPTIDE SYNTHETASE"/>
    <property type="match status" value="1"/>
</dbReference>
<comment type="similarity">
    <text evidence="5">In the C-terminal section; belongs to the NRP synthetase family.</text>
</comment>
<evidence type="ECO:0000313" key="9">
    <source>
        <dbReference type="EMBL" id="SFF08996.1"/>
    </source>
</evidence>